<dbReference type="InterPro" id="IPR011009">
    <property type="entry name" value="Kinase-like_dom_sf"/>
</dbReference>
<evidence type="ECO:0000313" key="1">
    <source>
        <dbReference type="EMBL" id="NGZ89889.1"/>
    </source>
</evidence>
<dbReference type="AlphaFoldDB" id="A0A967ACS2"/>
<dbReference type="RefSeq" id="WP_166400148.1">
    <property type="nucleotide sequence ID" value="NZ_JAANAS010000045.1"/>
</dbReference>
<reference evidence="1" key="1">
    <citation type="submission" date="2020-03" db="EMBL/GenBank/DDBJ databases">
        <title>Psychroflexus Maritimus sp. nov., isolate from marine sediment.</title>
        <authorList>
            <person name="Zhong Y.-L."/>
        </authorList>
    </citation>
    <scope>NUCLEOTIDE SEQUENCE</scope>
    <source>
        <strain evidence="1">C1</strain>
    </source>
</reference>
<organism evidence="1 2">
    <name type="scientific">Psychroflexus maritimus</name>
    <dbReference type="NCBI Taxonomy" id="2714865"/>
    <lineage>
        <taxon>Bacteria</taxon>
        <taxon>Pseudomonadati</taxon>
        <taxon>Bacteroidota</taxon>
        <taxon>Flavobacteriia</taxon>
        <taxon>Flavobacteriales</taxon>
        <taxon>Flavobacteriaceae</taxon>
        <taxon>Psychroflexus</taxon>
    </lineage>
</organism>
<dbReference type="EMBL" id="JAANAS010000045">
    <property type="protein sequence ID" value="NGZ89889.1"/>
    <property type="molecule type" value="Genomic_DNA"/>
</dbReference>
<dbReference type="Pfam" id="PF06293">
    <property type="entry name" value="Kdo"/>
    <property type="match status" value="1"/>
</dbReference>
<name>A0A967ACS2_9FLAO</name>
<keyword evidence="2" id="KW-1185">Reference proteome</keyword>
<proteinExistence type="predicted"/>
<accession>A0A967ACS2</accession>
<protein>
    <submittedName>
        <fullName evidence="1">Kdo domain containing protein</fullName>
    </submittedName>
</protein>
<dbReference type="Proteomes" id="UP000643701">
    <property type="component" value="Unassembled WGS sequence"/>
</dbReference>
<evidence type="ECO:0000313" key="2">
    <source>
        <dbReference type="Proteomes" id="UP000643701"/>
    </source>
</evidence>
<gene>
    <name evidence="1" type="ORF">G7034_06440</name>
</gene>
<dbReference type="SUPFAM" id="SSF56112">
    <property type="entry name" value="Protein kinase-like (PK-like)"/>
    <property type="match status" value="1"/>
</dbReference>
<sequence>MKIVTIFNEELQPYKKGALQFLDDFHLSGETIYSGTRNILKQKAVKDKKFVIKYFKKPHFINQLAYKYFRESKAKRSYLYAQKLLSLGIGTPKPVAYRNKFTWFGIEKSYYVSEYQSHDLTFRELPAMENVNKRNQILFEFVKFTHQMHENGVHFLDHSPGNTLIEECDGKFYFYLVDLNRMKFESLTRQQRIQNFARLTQDKRVIRTMSEAYAEINHEAADKVYDEMLFSVNEFFSKSLKKQAFKKRIRFWR</sequence>
<comment type="caution">
    <text evidence="1">The sequence shown here is derived from an EMBL/GenBank/DDBJ whole genome shotgun (WGS) entry which is preliminary data.</text>
</comment>